<feature type="transmembrane region" description="Helical" evidence="2">
    <location>
        <begin position="607"/>
        <end position="630"/>
    </location>
</feature>
<name>A0A7M7MA25_VARDE</name>
<evidence type="ECO:0000313" key="4">
    <source>
        <dbReference type="Proteomes" id="UP000594260"/>
    </source>
</evidence>
<feature type="transmembrane region" description="Helical" evidence="2">
    <location>
        <begin position="199"/>
        <end position="219"/>
    </location>
</feature>
<feature type="transmembrane region" description="Helical" evidence="2">
    <location>
        <begin position="642"/>
        <end position="662"/>
    </location>
</feature>
<dbReference type="PANTHER" id="PTHR11360">
    <property type="entry name" value="MONOCARBOXYLATE TRANSPORTER"/>
    <property type="match status" value="1"/>
</dbReference>
<dbReference type="SUPFAM" id="SSF103473">
    <property type="entry name" value="MFS general substrate transporter"/>
    <property type="match status" value="1"/>
</dbReference>
<feature type="transmembrane region" description="Helical" evidence="2">
    <location>
        <begin position="674"/>
        <end position="697"/>
    </location>
</feature>
<dbReference type="GO" id="GO:0008028">
    <property type="term" value="F:monocarboxylic acid transmembrane transporter activity"/>
    <property type="evidence" value="ECO:0007669"/>
    <property type="project" value="TreeGrafter"/>
</dbReference>
<dbReference type="Pfam" id="PF07690">
    <property type="entry name" value="MFS_1"/>
    <property type="match status" value="2"/>
</dbReference>
<dbReference type="InterPro" id="IPR050327">
    <property type="entry name" value="Proton-linked_MCT"/>
</dbReference>
<dbReference type="RefSeq" id="XP_022660983.1">
    <property type="nucleotide sequence ID" value="XM_022805248.1"/>
</dbReference>
<dbReference type="PANTHER" id="PTHR11360:SF286">
    <property type="entry name" value="GH22266P"/>
    <property type="match status" value="1"/>
</dbReference>
<dbReference type="InParanoid" id="A0A7M7MA25"/>
<feature type="transmembrane region" description="Helical" evidence="2">
    <location>
        <begin position="72"/>
        <end position="99"/>
    </location>
</feature>
<keyword evidence="2" id="KW-1133">Transmembrane helix</keyword>
<dbReference type="Proteomes" id="UP000594260">
    <property type="component" value="Unplaced"/>
</dbReference>
<feature type="transmembrane region" description="Helical" evidence="2">
    <location>
        <begin position="142"/>
        <end position="161"/>
    </location>
</feature>
<feature type="region of interest" description="Disordered" evidence="1">
    <location>
        <begin position="812"/>
        <end position="884"/>
    </location>
</feature>
<evidence type="ECO:0000256" key="1">
    <source>
        <dbReference type="SAM" id="MobiDB-lite"/>
    </source>
</evidence>
<feature type="region of interest" description="Disordered" evidence="1">
    <location>
        <begin position="382"/>
        <end position="413"/>
    </location>
</feature>
<keyword evidence="2" id="KW-0472">Membrane</keyword>
<reference evidence="3" key="1">
    <citation type="submission" date="2021-01" db="UniProtKB">
        <authorList>
            <consortium name="EnsemblMetazoa"/>
        </authorList>
    </citation>
    <scope>IDENTIFICATION</scope>
</reference>
<feature type="transmembrane region" description="Helical" evidence="2">
    <location>
        <begin position="738"/>
        <end position="758"/>
    </location>
</feature>
<dbReference type="InterPro" id="IPR036259">
    <property type="entry name" value="MFS_trans_sf"/>
</dbReference>
<dbReference type="RefSeq" id="XP_022660984.1">
    <property type="nucleotide sequence ID" value="XM_022805249.1"/>
</dbReference>
<dbReference type="FunCoup" id="A0A7M7MA25">
    <property type="interactions" value="73"/>
</dbReference>
<keyword evidence="4" id="KW-1185">Reference proteome</keyword>
<evidence type="ECO:0000256" key="2">
    <source>
        <dbReference type="SAM" id="Phobius"/>
    </source>
</evidence>
<dbReference type="EnsemblMetazoa" id="XM_022805249">
    <property type="protein sequence ID" value="XP_022660984"/>
    <property type="gene ID" value="LOC111250277"/>
</dbReference>
<dbReference type="EnsemblMetazoa" id="XM_022805248">
    <property type="protein sequence ID" value="XP_022660983"/>
    <property type="gene ID" value="LOC111250277"/>
</dbReference>
<feature type="transmembrane region" description="Helical" evidence="2">
    <location>
        <begin position="111"/>
        <end position="130"/>
    </location>
</feature>
<organism evidence="3 4">
    <name type="scientific">Varroa destructor</name>
    <name type="common">Honeybee mite</name>
    <dbReference type="NCBI Taxonomy" id="109461"/>
    <lineage>
        <taxon>Eukaryota</taxon>
        <taxon>Metazoa</taxon>
        <taxon>Ecdysozoa</taxon>
        <taxon>Arthropoda</taxon>
        <taxon>Chelicerata</taxon>
        <taxon>Arachnida</taxon>
        <taxon>Acari</taxon>
        <taxon>Parasitiformes</taxon>
        <taxon>Mesostigmata</taxon>
        <taxon>Gamasina</taxon>
        <taxon>Dermanyssoidea</taxon>
        <taxon>Varroidae</taxon>
        <taxon>Varroa</taxon>
    </lineage>
</organism>
<dbReference type="OMA" id="MYEEKQM"/>
<proteinExistence type="predicted"/>
<dbReference type="InterPro" id="IPR011701">
    <property type="entry name" value="MFS"/>
</dbReference>
<dbReference type="KEGG" id="vde:111250277"/>
<dbReference type="AlphaFoldDB" id="A0A7M7MA25"/>
<dbReference type="CDD" id="cd17352">
    <property type="entry name" value="MFS_MCT_SLC16"/>
    <property type="match status" value="1"/>
</dbReference>
<feature type="transmembrane region" description="Helical" evidence="2">
    <location>
        <begin position="770"/>
        <end position="790"/>
    </location>
</feature>
<keyword evidence="2" id="KW-0812">Transmembrane</keyword>
<dbReference type="Gene3D" id="1.20.1250.20">
    <property type="entry name" value="MFS general substrate transporter like domains"/>
    <property type="match status" value="2"/>
</dbReference>
<feature type="compositionally biased region" description="Basic and acidic residues" evidence="1">
    <location>
        <begin position="826"/>
        <end position="847"/>
    </location>
</feature>
<feature type="compositionally biased region" description="Acidic residues" evidence="1">
    <location>
        <begin position="812"/>
        <end position="823"/>
    </location>
</feature>
<feature type="transmembrane region" description="Helical" evidence="2">
    <location>
        <begin position="167"/>
        <end position="187"/>
    </location>
</feature>
<accession>A0A7M7MA25</accession>
<dbReference type="GeneID" id="111250277"/>
<protein>
    <submittedName>
        <fullName evidence="3">Uncharacterized protein</fullName>
    </submittedName>
</protein>
<evidence type="ECO:0000313" key="3">
    <source>
        <dbReference type="EnsemblMetazoa" id="XP_022660983"/>
    </source>
</evidence>
<sequence>MTSIVSMSSLEEGVGSGTLCVGGFSKIANGASGAPGPGNAPYRTSNCSATVNNNAEELRAVPIAVEPPDGGYGWMVVFASFMCNLIVDGIAYTFGLFLPELVSSFESTKSVITWAGSLLSGFYLSAGPLVSALTNRFGCRKVCIAGSLMACISLCATTLASSVPSLLLFYGVFAGTGFSLIYLPAIISVNQYFSHKRATATGVAVCGSGLGAFVFAPLVQYLLEIFAWRGALLILAGERGAVWIILCSTLSFKTTGATGKKLLIFPSKIFLLSDLNGALQFIRFQENQLKTPVPLALQGLVLNCCIFGALMRPLQMWTTTTEKPLMQRIWEEKTGLLRQDSIGQSQFFLVQHPDGTVERRLKAGVNTEPGVHSTLFLDQWGKASGSEGPPPLTLSPIEEFDPKGKSNGSQPPVNGVPSHISNHTIQNIARRKGLIASHSAAKLTMSASSSTVQPEIQRNYSTPKFAMGASRSSIHQHLPLSAHRGIAGVNLIQGGGCNAPQVPAQHFNPIAASNNFNNHEMRRSIKDLGRPMYRKDIFYSGSIRNLPEFRQSSGDVRSYIASVLTLPGENPVPLGKTSGSSLCSCLPSAMSDTLGDIFDPALLSNPAFVIICLSNLIGMMGFNIPFVFIADAAVTMAKVDKEAASLLVSCIGITNMLGRLLFGRISDSPHVNSLTVNNVTLAISGIAVAITPLALVIGGYTAAMTVCALFGFMVAAYILLTSIILVDLLGLERLTNAFGLLCLVRGCACILGIPFAGILYDLTGSYQCPFIVSGIMLAASGAIAATVPYVRNPHKIIPPPPEEFMSPLEEIPEEESFTEDESSPENTRRRIPHDLEDSVAEEERTSLVEDDEDDLPMTINCDPRPEASSSHQEPSGQEELRKQECALLEIRSTVKHSEDHVNRDQDCTY</sequence>
<feature type="transmembrane region" description="Helical" evidence="2">
    <location>
        <begin position="703"/>
        <end position="726"/>
    </location>
</feature>
<dbReference type="OrthoDB" id="2213137at2759"/>